<dbReference type="Proteomes" id="UP000007488">
    <property type="component" value="Chromosome"/>
</dbReference>
<proteinExistence type="predicted"/>
<keyword evidence="5 6" id="KW-0472">Membrane</keyword>
<evidence type="ECO:0000256" key="3">
    <source>
        <dbReference type="ARBA" id="ARBA00022692"/>
    </source>
</evidence>
<evidence type="ECO:0000256" key="2">
    <source>
        <dbReference type="ARBA" id="ARBA00022475"/>
    </source>
</evidence>
<dbReference type="PANTHER" id="PTHR10010:SF46">
    <property type="entry name" value="SODIUM-DEPENDENT PHOSPHATE TRANSPORT PROTEIN 2B"/>
    <property type="match status" value="1"/>
</dbReference>
<accession>F0T1Q5</accession>
<dbReference type="GO" id="GO:0005886">
    <property type="term" value="C:plasma membrane"/>
    <property type="evidence" value="ECO:0007669"/>
    <property type="project" value="UniProtKB-SubCell"/>
</dbReference>
<evidence type="ECO:0000256" key="6">
    <source>
        <dbReference type="SAM" id="Phobius"/>
    </source>
</evidence>
<reference evidence="7 8" key="1">
    <citation type="journal article" date="2011" name="Stand. Genomic Sci.">
        <title>Complete genome sequence of Syntrophobotulus glycolicus type strain (FlGlyR).</title>
        <authorList>
            <person name="Han C."/>
            <person name="Mwirichia R."/>
            <person name="Chertkov O."/>
            <person name="Held B."/>
            <person name="Lapidus A."/>
            <person name="Nolan M."/>
            <person name="Lucas S."/>
            <person name="Hammon N."/>
            <person name="Deshpande S."/>
            <person name="Cheng J.F."/>
            <person name="Tapia R."/>
            <person name="Goodwin L."/>
            <person name="Pitluck S."/>
            <person name="Huntemann M."/>
            <person name="Liolios K."/>
            <person name="Ivanova N."/>
            <person name="Pagani I."/>
            <person name="Mavromatis K."/>
            <person name="Ovchinikova G."/>
            <person name="Pati A."/>
            <person name="Chen A."/>
            <person name="Palaniappan K."/>
            <person name="Land M."/>
            <person name="Hauser L."/>
            <person name="Brambilla E.M."/>
            <person name="Rohde M."/>
            <person name="Spring S."/>
            <person name="Sikorski J."/>
            <person name="Goker M."/>
            <person name="Woyke T."/>
            <person name="Bristow J."/>
            <person name="Eisen J.A."/>
            <person name="Markowitz V."/>
            <person name="Hugenholtz P."/>
            <person name="Kyrpides N.C."/>
            <person name="Klenk H.P."/>
            <person name="Detter J.C."/>
        </authorList>
    </citation>
    <scope>NUCLEOTIDE SEQUENCE [LARGE SCALE GENOMIC DNA]</scope>
    <source>
        <strain evidence="8">DSM 8271 / FlGlyR</strain>
    </source>
</reference>
<dbReference type="RefSeq" id="WP_013626204.1">
    <property type="nucleotide sequence ID" value="NC_015172.1"/>
</dbReference>
<evidence type="ECO:0000313" key="7">
    <source>
        <dbReference type="EMBL" id="ADY57479.1"/>
    </source>
</evidence>
<dbReference type="Pfam" id="PF02690">
    <property type="entry name" value="Na_Pi_cotrans"/>
    <property type="match status" value="2"/>
</dbReference>
<feature type="transmembrane region" description="Helical" evidence="6">
    <location>
        <begin position="47"/>
        <end position="72"/>
    </location>
</feature>
<dbReference type="SUPFAM" id="SSF109755">
    <property type="entry name" value="PhoU-like"/>
    <property type="match status" value="1"/>
</dbReference>
<keyword evidence="4 6" id="KW-1133">Transmembrane helix</keyword>
<dbReference type="AlphaFoldDB" id="F0T1Q5"/>
<dbReference type="GO" id="GO:0044341">
    <property type="term" value="P:sodium-dependent phosphate transport"/>
    <property type="evidence" value="ECO:0007669"/>
    <property type="project" value="InterPro"/>
</dbReference>
<feature type="transmembrane region" description="Helical" evidence="6">
    <location>
        <begin position="251"/>
        <end position="270"/>
    </location>
</feature>
<feature type="transmembrane region" description="Helical" evidence="6">
    <location>
        <begin position="282"/>
        <end position="301"/>
    </location>
</feature>
<feature type="transmembrane region" description="Helical" evidence="6">
    <location>
        <begin position="175"/>
        <end position="199"/>
    </location>
</feature>
<dbReference type="HOGENOM" id="CLU_025623_2_0_9"/>
<evidence type="ECO:0000256" key="4">
    <source>
        <dbReference type="ARBA" id="ARBA00022989"/>
    </source>
</evidence>
<protein>
    <submittedName>
        <fullName evidence="7">Na+/Picotransporter</fullName>
    </submittedName>
</protein>
<evidence type="ECO:0000256" key="5">
    <source>
        <dbReference type="ARBA" id="ARBA00023136"/>
    </source>
</evidence>
<keyword evidence="8" id="KW-1185">Reference proteome</keyword>
<dbReference type="eggNOG" id="COG1283">
    <property type="taxonomic scope" value="Bacteria"/>
</dbReference>
<dbReference type="KEGG" id="sgy:Sgly_3215"/>
<feature type="transmembrane region" description="Helical" evidence="6">
    <location>
        <begin position="211"/>
        <end position="231"/>
    </location>
</feature>
<sequence>MITVTMVMQFLGGMGLFLYGVNATSEGLQKIAANRLKKILESLTKKTLTAAFFGMVMTIALQSSAATTVMVVEFVNSGLMTLAQALGVALGSSVGTSIVILLISFPILNIALAMIFIGFILYLVIRTTQTKRIGQAMIGFGCIFVGMSYLSSAFAPFRNIPEVNAFLSGFGDNPVLGILVSTVFTALLQSSSAFMAILISLSTQGLLTVEAVVPLVMGAHIGGTVTTLVSALSAEKTDAKRVALANSIYRVAAALIVFPFFSQFSALLVWSSPYLPMQVANAHLFSAILMVVLFLPFNKLIANALIKIIPQPKGRDKELRNMFITKTALELPVVALSQVYQEIRWLSHQIMENMVDLLPRVMYRGEQRWADVVEQSERNVDWHYRQITDYITAIFRRNLIRQQIFDSQNYLLMAKEFEYIADNLVVMTRYIMRMHNEKIKLTERDSAMFDELYILNSNHYLAILSDLDNKTRSNSYEVINKRQEVIGIFHHMRENAISFQYGSAPSSGSEGGKSANSEFEPGRVQIDCISIMIDLINGMYNISEEIFNIARIIVGQETDGEGHNHELSRETKKGMK</sequence>
<keyword evidence="3 6" id="KW-0812">Transmembrane</keyword>
<evidence type="ECO:0000313" key="8">
    <source>
        <dbReference type="Proteomes" id="UP000007488"/>
    </source>
</evidence>
<feature type="transmembrane region" description="Helical" evidence="6">
    <location>
        <begin position="137"/>
        <end position="155"/>
    </location>
</feature>
<gene>
    <name evidence="7" type="ordered locus">Sgly_3215</name>
</gene>
<dbReference type="GO" id="GO:0005436">
    <property type="term" value="F:sodium:phosphate symporter activity"/>
    <property type="evidence" value="ECO:0007669"/>
    <property type="project" value="InterPro"/>
</dbReference>
<comment type="subcellular location">
    <subcellularLocation>
        <location evidence="1">Cell membrane</location>
        <topology evidence="1">Multi-pass membrane protein</topology>
    </subcellularLocation>
</comment>
<keyword evidence="2" id="KW-1003">Cell membrane</keyword>
<dbReference type="InterPro" id="IPR003841">
    <property type="entry name" value="Na/Pi_transpt"/>
</dbReference>
<name>F0T1Q5_SYNGF</name>
<organism evidence="7 8">
    <name type="scientific">Syntrophobotulus glycolicus (strain DSM 8271 / FlGlyR)</name>
    <dbReference type="NCBI Taxonomy" id="645991"/>
    <lineage>
        <taxon>Bacteria</taxon>
        <taxon>Bacillati</taxon>
        <taxon>Bacillota</taxon>
        <taxon>Clostridia</taxon>
        <taxon>Eubacteriales</taxon>
        <taxon>Desulfitobacteriaceae</taxon>
        <taxon>Syntrophobotulus</taxon>
    </lineage>
</organism>
<evidence type="ECO:0000256" key="1">
    <source>
        <dbReference type="ARBA" id="ARBA00004651"/>
    </source>
</evidence>
<feature type="transmembrane region" description="Helical" evidence="6">
    <location>
        <begin position="107"/>
        <end position="125"/>
    </location>
</feature>
<dbReference type="STRING" id="645991.Sgly_3215"/>
<reference evidence="8" key="2">
    <citation type="submission" date="2011-02" db="EMBL/GenBank/DDBJ databases">
        <title>The complete genome of Syntrophobotulus glycolicus DSM 8271.</title>
        <authorList>
            <person name="Lucas S."/>
            <person name="Copeland A."/>
            <person name="Lapidus A."/>
            <person name="Bruce D."/>
            <person name="Goodwin L."/>
            <person name="Pitluck S."/>
            <person name="Kyrpides N."/>
            <person name="Mavromatis K."/>
            <person name="Pagani I."/>
            <person name="Ivanova N."/>
            <person name="Mikhailova N."/>
            <person name="Chertkov O."/>
            <person name="Held B."/>
            <person name="Detter J.C."/>
            <person name="Tapia R."/>
            <person name="Han C."/>
            <person name="Land M."/>
            <person name="Hauser L."/>
            <person name="Markowitz V."/>
            <person name="Cheng J.-F."/>
            <person name="Hugenholtz P."/>
            <person name="Woyke T."/>
            <person name="Wu D."/>
            <person name="Spring S."/>
            <person name="Schroeder M."/>
            <person name="Brambilla E."/>
            <person name="Klenk H.-P."/>
            <person name="Eisen J.A."/>
        </authorList>
    </citation>
    <scope>NUCLEOTIDE SEQUENCE [LARGE SCALE GENOMIC DNA]</scope>
    <source>
        <strain evidence="8">DSM 8271 / FlGlyR</strain>
    </source>
</reference>
<dbReference type="InterPro" id="IPR038078">
    <property type="entry name" value="PhoU-like_sf"/>
</dbReference>
<dbReference type="OrthoDB" id="9763003at2"/>
<dbReference type="PANTHER" id="PTHR10010">
    <property type="entry name" value="SOLUTE CARRIER FAMILY 34 SODIUM PHOSPHATE , MEMBER 2-RELATED"/>
    <property type="match status" value="1"/>
</dbReference>
<dbReference type="EMBL" id="CP002547">
    <property type="protein sequence ID" value="ADY57479.1"/>
    <property type="molecule type" value="Genomic_DNA"/>
</dbReference>
<feature type="transmembrane region" description="Helical" evidence="6">
    <location>
        <begin position="79"/>
        <end position="101"/>
    </location>
</feature>
<dbReference type="NCBIfam" id="NF037997">
    <property type="entry name" value="Na_Pi_symport"/>
    <property type="match status" value="1"/>
</dbReference>
<dbReference type="Gene3D" id="1.20.58.220">
    <property type="entry name" value="Phosphate transport system protein phou homolog 2, domain 2"/>
    <property type="match status" value="1"/>
</dbReference>